<proteinExistence type="predicted"/>
<dbReference type="Pfam" id="PF23276">
    <property type="entry name" value="TPR_24"/>
    <property type="match status" value="1"/>
</dbReference>
<dbReference type="EMBL" id="CAMXCT030002557">
    <property type="protein sequence ID" value="CAL4786215.1"/>
    <property type="molecule type" value="Genomic_DNA"/>
</dbReference>
<dbReference type="Proteomes" id="UP001152797">
    <property type="component" value="Unassembled WGS sequence"/>
</dbReference>
<dbReference type="PANTHER" id="PTHR47447">
    <property type="entry name" value="OS03G0856100 PROTEIN"/>
    <property type="match status" value="1"/>
</dbReference>
<dbReference type="EMBL" id="CAMXCT020002557">
    <property type="protein sequence ID" value="CAL1152278.1"/>
    <property type="molecule type" value="Genomic_DNA"/>
</dbReference>
<evidence type="ECO:0000313" key="7">
    <source>
        <dbReference type="EMBL" id="CAL1152278.1"/>
    </source>
</evidence>
<feature type="domain" description="Pentatricopeptide repeat-containing protein-mitochondrial" evidence="5">
    <location>
        <begin position="176"/>
        <end position="295"/>
    </location>
</feature>
<comment type="caution">
    <text evidence="6">The sequence shown here is derived from an EMBL/GenBank/DDBJ whole genome shotgun (WGS) entry which is preliminary data.</text>
</comment>
<dbReference type="InterPro" id="IPR057027">
    <property type="entry name" value="TPR_mt"/>
</dbReference>
<dbReference type="Pfam" id="PF13812">
    <property type="entry name" value="PPR_3"/>
    <property type="match status" value="1"/>
</dbReference>
<dbReference type="InterPro" id="IPR020103">
    <property type="entry name" value="PsdUridine_synth_cat_dom_sf"/>
</dbReference>
<feature type="repeat" description="PPR" evidence="2">
    <location>
        <begin position="134"/>
        <end position="168"/>
    </location>
</feature>
<gene>
    <name evidence="6" type="ORF">C1SCF055_LOCUS25165</name>
</gene>
<feature type="repeat" description="PPR" evidence="2">
    <location>
        <begin position="99"/>
        <end position="133"/>
    </location>
</feature>
<dbReference type="Gene3D" id="3.30.2350.10">
    <property type="entry name" value="Pseudouridine synthase"/>
    <property type="match status" value="1"/>
</dbReference>
<accession>A0A9P1CXW4</accession>
<dbReference type="SUPFAM" id="SSF55120">
    <property type="entry name" value="Pseudouridine synthase"/>
    <property type="match status" value="1"/>
</dbReference>
<dbReference type="InterPro" id="IPR002885">
    <property type="entry name" value="PPR_rpt"/>
</dbReference>
<feature type="region of interest" description="Disordered" evidence="3">
    <location>
        <begin position="1"/>
        <end position="28"/>
    </location>
</feature>
<dbReference type="CDD" id="cd02869">
    <property type="entry name" value="PseudoU_synth_RluA_like"/>
    <property type="match status" value="1"/>
</dbReference>
<feature type="domain" description="Pseudouridine synthase RsuA/RluA-like" evidence="4">
    <location>
        <begin position="369"/>
        <end position="532"/>
    </location>
</feature>
<dbReference type="Gene3D" id="1.25.40.10">
    <property type="entry name" value="Tetratricopeptide repeat domain"/>
    <property type="match status" value="2"/>
</dbReference>
<evidence type="ECO:0000256" key="1">
    <source>
        <dbReference type="ARBA" id="ARBA00022737"/>
    </source>
</evidence>
<keyword evidence="9" id="KW-1185">Reference proteome</keyword>
<evidence type="ECO:0000259" key="4">
    <source>
        <dbReference type="Pfam" id="PF00849"/>
    </source>
</evidence>
<dbReference type="PANTHER" id="PTHR47447:SF17">
    <property type="entry name" value="OS12G0638900 PROTEIN"/>
    <property type="match status" value="1"/>
</dbReference>
<dbReference type="InterPro" id="IPR011990">
    <property type="entry name" value="TPR-like_helical_dom_sf"/>
</dbReference>
<evidence type="ECO:0000256" key="2">
    <source>
        <dbReference type="PROSITE-ProRule" id="PRU00708"/>
    </source>
</evidence>
<evidence type="ECO:0000313" key="8">
    <source>
        <dbReference type="EMBL" id="CAL4786215.1"/>
    </source>
</evidence>
<dbReference type="EMBL" id="CAMXCT010002557">
    <property type="protein sequence ID" value="CAI3998903.1"/>
    <property type="molecule type" value="Genomic_DNA"/>
</dbReference>
<reference evidence="7" key="2">
    <citation type="submission" date="2024-04" db="EMBL/GenBank/DDBJ databases">
        <authorList>
            <person name="Chen Y."/>
            <person name="Shah S."/>
            <person name="Dougan E. K."/>
            <person name="Thang M."/>
            <person name="Chan C."/>
        </authorList>
    </citation>
    <scope>NUCLEOTIDE SEQUENCE [LARGE SCALE GENOMIC DNA]</scope>
</reference>
<feature type="repeat" description="PPR" evidence="2">
    <location>
        <begin position="169"/>
        <end position="203"/>
    </location>
</feature>
<dbReference type="Pfam" id="PF00849">
    <property type="entry name" value="PseudoU_synth_2"/>
    <property type="match status" value="1"/>
</dbReference>
<organism evidence="6">
    <name type="scientific">Cladocopium goreaui</name>
    <dbReference type="NCBI Taxonomy" id="2562237"/>
    <lineage>
        <taxon>Eukaryota</taxon>
        <taxon>Sar</taxon>
        <taxon>Alveolata</taxon>
        <taxon>Dinophyceae</taxon>
        <taxon>Suessiales</taxon>
        <taxon>Symbiodiniaceae</taxon>
        <taxon>Cladocopium</taxon>
    </lineage>
</organism>
<evidence type="ECO:0000259" key="5">
    <source>
        <dbReference type="Pfam" id="PF23276"/>
    </source>
</evidence>
<evidence type="ECO:0000256" key="3">
    <source>
        <dbReference type="SAM" id="MobiDB-lite"/>
    </source>
</evidence>
<dbReference type="GO" id="GO:0001522">
    <property type="term" value="P:pseudouridine synthesis"/>
    <property type="evidence" value="ECO:0007669"/>
    <property type="project" value="InterPro"/>
</dbReference>
<dbReference type="InterPro" id="IPR006145">
    <property type="entry name" value="PsdUridine_synth_RsuA/RluA"/>
</dbReference>
<name>A0A9P1CXW4_9DINO</name>
<evidence type="ECO:0000313" key="6">
    <source>
        <dbReference type="EMBL" id="CAI3998903.1"/>
    </source>
</evidence>
<dbReference type="GO" id="GO:0009982">
    <property type="term" value="F:pseudouridine synthase activity"/>
    <property type="evidence" value="ECO:0007669"/>
    <property type="project" value="InterPro"/>
</dbReference>
<dbReference type="GO" id="GO:0003723">
    <property type="term" value="F:RNA binding"/>
    <property type="evidence" value="ECO:0007669"/>
    <property type="project" value="InterPro"/>
</dbReference>
<dbReference type="PROSITE" id="PS51375">
    <property type="entry name" value="PPR"/>
    <property type="match status" value="3"/>
</dbReference>
<dbReference type="OrthoDB" id="424794at2759"/>
<protein>
    <submittedName>
        <fullName evidence="8">Pentatricopeptide repeat-containing protein, chloroplastic</fullName>
    </submittedName>
</protein>
<evidence type="ECO:0000313" key="9">
    <source>
        <dbReference type="Proteomes" id="UP001152797"/>
    </source>
</evidence>
<sequence length="780" mass="84922">MVPGGGVPWLRDDGSGRSGPNWRSTSRRGRGQDILQTLIALGPHPSQSAVGTACRPCFHFWRSNPRAATAVLTGLAKRALWDVSTKVLRLMLEEGVDVNHFHFTSVISACEKKGKWDIALSVLSTMKHRLVLPTEVTYNAAMSACGKGGQSSVAVDLLREMPSEDLFPDSISYNTAMNACAFSGLWQLVLALLEEMNLKKLPKSVSTYGSVLTTCASAKQWQLAFATLRQMDAQLVVPDTACYSAVITALENRWDDAVQLLREMSTEAVEVDEICFNSAISACCSCMQWPKAMALTLQMEDSLCAANGIIWGTVASAMAPEDREALAERLRRRWRGNWQEVKLMPEVFKADATGLRVVRRAAGMLAFYKPAGVSSEAAVASLSHRLRLPLTRASRLDGDTSGVLPVALGKLTSPSGCWLNFQFAARMVSKEYVCLCSGEPFGPRGTTGVISSPLLSETLASADPSGSTLRVRWAKEGKEARTEYEVKDLLPIPSAMLSDLPRSTSLGVEFPLSLLLVKPLTGRTHQIRAHLAGLGRPVMGDPLYGGYVAKWCPRLFLHCYRLLLRDLDNQPFNPAASLAPELNRTLELLRGVKEHRKRRSVEGSAWQGNLTIFGRSEVGLGNNLPEFSHIFLGRVIANLPPSWRPVMGNSACCTGTEASTDHDLKEVTRKDAAPGVADLPGPDVNAPVAAQGSAGDYTIFLDKSTGARLSIDVDHKDGETLLIEVINPGLVQDWNEKGANQDKVHVGDRIIEVNGIAKDVLQLVDECKKNQVLTLKLRRG</sequence>
<dbReference type="AlphaFoldDB" id="A0A9P1CXW4"/>
<dbReference type="NCBIfam" id="TIGR00756">
    <property type="entry name" value="PPR"/>
    <property type="match status" value="1"/>
</dbReference>
<reference evidence="6" key="1">
    <citation type="submission" date="2022-10" db="EMBL/GenBank/DDBJ databases">
        <authorList>
            <person name="Chen Y."/>
            <person name="Dougan E. K."/>
            <person name="Chan C."/>
            <person name="Rhodes N."/>
            <person name="Thang M."/>
        </authorList>
    </citation>
    <scope>NUCLEOTIDE SEQUENCE</scope>
</reference>
<keyword evidence="1" id="KW-0677">Repeat</keyword>